<dbReference type="InterPro" id="IPR023631">
    <property type="entry name" value="Amidase_dom"/>
</dbReference>
<dbReference type="InterPro" id="IPR004412">
    <property type="entry name" value="GatA"/>
</dbReference>
<dbReference type="InterPro" id="IPR020556">
    <property type="entry name" value="Amidase_CS"/>
</dbReference>
<dbReference type="HAMAP" id="MF_00120">
    <property type="entry name" value="GatA"/>
    <property type="match status" value="1"/>
</dbReference>
<evidence type="ECO:0000256" key="3">
    <source>
        <dbReference type="ARBA" id="ARBA00012739"/>
    </source>
</evidence>
<comment type="similarity">
    <text evidence="1 10">Belongs to the amidase family. GatA subfamily.</text>
</comment>
<keyword evidence="7 10" id="KW-0067">ATP-binding</keyword>
<reference evidence="12 13" key="1">
    <citation type="submission" date="2015-01" db="EMBL/GenBank/DDBJ databases">
        <title>Genome Sequencing of Rickettsiales.</title>
        <authorList>
            <person name="Daugherty S.C."/>
            <person name="Su Q."/>
            <person name="Abolude K."/>
            <person name="Beier-Sexton M."/>
            <person name="Carlyon J.A."/>
            <person name="Carter R."/>
            <person name="Day N.P."/>
            <person name="Dumler S.J."/>
            <person name="Dyachenko V."/>
            <person name="Godinez A."/>
            <person name="Kurtti T.J."/>
            <person name="Lichay M."/>
            <person name="Mullins K.E."/>
            <person name="Ott S."/>
            <person name="Pappas-Brown V."/>
            <person name="Paris D.H."/>
            <person name="Patel P."/>
            <person name="Richards A.L."/>
            <person name="Sadzewicz L."/>
            <person name="Sears K."/>
            <person name="Seidman D."/>
            <person name="Sengamalay N."/>
            <person name="Stenos J."/>
            <person name="Tallon L.J."/>
            <person name="Vincent G."/>
            <person name="Fraser C.M."/>
            <person name="Munderloh U."/>
            <person name="Dunning-Hotopp J.C."/>
        </authorList>
    </citation>
    <scope>NUCLEOTIDE SEQUENCE [LARGE SCALE GENOMIC DNA]</scope>
    <source>
        <strain evidence="12 13">TA716</strain>
    </source>
</reference>
<dbReference type="AlphaFoldDB" id="A0A0F3PA26"/>
<keyword evidence="6 10" id="KW-0547">Nucleotide-binding</keyword>
<gene>
    <name evidence="10 12" type="primary">gatA</name>
    <name evidence="12" type="ORF">OTSTA716_0629</name>
</gene>
<dbReference type="Gene3D" id="3.90.1300.10">
    <property type="entry name" value="Amidase signature (AS) domain"/>
    <property type="match status" value="1"/>
</dbReference>
<evidence type="ECO:0000259" key="11">
    <source>
        <dbReference type="Pfam" id="PF01425"/>
    </source>
</evidence>
<comment type="caution">
    <text evidence="12">The sequence shown here is derived from an EMBL/GenBank/DDBJ whole genome shotgun (WGS) entry which is preliminary data.</text>
</comment>
<dbReference type="PROSITE" id="PS00571">
    <property type="entry name" value="AMIDASES"/>
    <property type="match status" value="1"/>
</dbReference>
<dbReference type="GO" id="GO:0016740">
    <property type="term" value="F:transferase activity"/>
    <property type="evidence" value="ECO:0007669"/>
    <property type="project" value="UniProtKB-KW"/>
</dbReference>
<dbReference type="EC" id="6.3.5.7" evidence="3 10"/>
<dbReference type="GO" id="GO:0050567">
    <property type="term" value="F:glutaminyl-tRNA synthase (glutamine-hydrolyzing) activity"/>
    <property type="evidence" value="ECO:0007669"/>
    <property type="project" value="UniProtKB-UniRule"/>
</dbReference>
<keyword evidence="8 10" id="KW-0648">Protein biosynthesis</keyword>
<dbReference type="EMBL" id="LAOA01000015">
    <property type="protein sequence ID" value="KJV76766.1"/>
    <property type="molecule type" value="Genomic_DNA"/>
</dbReference>
<dbReference type="InterPro" id="IPR000120">
    <property type="entry name" value="Amidase"/>
</dbReference>
<dbReference type="RefSeq" id="WP_045916830.1">
    <property type="nucleotide sequence ID" value="NZ_LAOA01000015.1"/>
</dbReference>
<evidence type="ECO:0000313" key="13">
    <source>
        <dbReference type="Proteomes" id="UP000033671"/>
    </source>
</evidence>
<comment type="subunit">
    <text evidence="2 10">Heterotrimer of A, B and C subunits.</text>
</comment>
<dbReference type="SUPFAM" id="SSF75304">
    <property type="entry name" value="Amidase signature (AS) enzymes"/>
    <property type="match status" value="1"/>
</dbReference>
<dbReference type="NCBIfam" id="TIGR00132">
    <property type="entry name" value="gatA"/>
    <property type="match status" value="1"/>
</dbReference>
<feature type="domain" description="Amidase" evidence="11">
    <location>
        <begin position="26"/>
        <end position="472"/>
    </location>
</feature>
<dbReference type="PATRIC" id="fig|1359175.3.peg.749"/>
<dbReference type="Pfam" id="PF01425">
    <property type="entry name" value="Amidase"/>
    <property type="match status" value="1"/>
</dbReference>
<evidence type="ECO:0000256" key="10">
    <source>
        <dbReference type="HAMAP-Rule" id="MF_00120"/>
    </source>
</evidence>
<dbReference type="InterPro" id="IPR036928">
    <property type="entry name" value="AS_sf"/>
</dbReference>
<dbReference type="PANTHER" id="PTHR11895">
    <property type="entry name" value="TRANSAMIDASE"/>
    <property type="match status" value="1"/>
</dbReference>
<evidence type="ECO:0000256" key="4">
    <source>
        <dbReference type="ARBA" id="ARBA00014428"/>
    </source>
</evidence>
<evidence type="ECO:0000256" key="9">
    <source>
        <dbReference type="ARBA" id="ARBA00047407"/>
    </source>
</evidence>
<dbReference type="PANTHER" id="PTHR11895:SF151">
    <property type="entry name" value="GLUTAMYL-TRNA(GLN) AMIDOTRANSFERASE SUBUNIT A"/>
    <property type="match status" value="1"/>
</dbReference>
<protein>
    <recommendedName>
        <fullName evidence="4 10">Glutamyl-tRNA(Gln) amidotransferase subunit A</fullName>
        <shortName evidence="10">Glu-ADT subunit A</shortName>
        <ecNumber evidence="3 10">6.3.5.7</ecNumber>
    </recommendedName>
</protein>
<sequence length="492" mass="53437">MNNLVKLTISQAISGLKNKEFTATDLVTAHINQMDKYRYINAYITEIPELALQAAKKSDFLIQTNQARPIEGIPVSIKDLFCTKGILTTAASKMLQNFTPVYDATVYSKIINAGGIMLGKGNMDEFAMGSANINSYFGNVINPWKAENDDIDLTPGGSSGGSSAAVAAFMAMAALGSDTGGSVRQPASYTGTVGIKPSYGRCSRWGMIAFSCSLDQAGIITRTVEDAAIMLETMMGYDEKDSTSLNVEVPNLRSAVNQPIKGMKIGIPYDLMENKSLSSEIITMWQNTINLLKDHGVEIVSISLPYINYALPVYYVLSSAEASSNLARYDGVRYGLRVEGKNSNINEIYELSRSEGFGAEVKRRIMMGTYALASTNINSYYIKAQQVRRLIVNDFTNSFNKVDCILIPSAPTAAFPLNSNQDDPVTMYLNDILTIPASLAGLPCISIPAGFSANKLPLGMQVIGSRLDEHNIIKISSAIEKALNLKFIPKGF</sequence>
<comment type="function">
    <text evidence="10">Allows the formation of correctly charged Gln-tRNA(Gln) through the transamidation of misacylated Glu-tRNA(Gln) in organisms which lack glutaminyl-tRNA synthetase. The reaction takes place in the presence of glutamine and ATP through an activated gamma-phospho-Glu-tRNA(Gln).</text>
</comment>
<evidence type="ECO:0000256" key="6">
    <source>
        <dbReference type="ARBA" id="ARBA00022741"/>
    </source>
</evidence>
<organism evidence="12 13">
    <name type="scientific">Orientia tsutsugamushi str. TA716</name>
    <dbReference type="NCBI Taxonomy" id="1359175"/>
    <lineage>
        <taxon>Bacteria</taxon>
        <taxon>Pseudomonadati</taxon>
        <taxon>Pseudomonadota</taxon>
        <taxon>Alphaproteobacteria</taxon>
        <taxon>Rickettsiales</taxon>
        <taxon>Rickettsiaceae</taxon>
        <taxon>Rickettsieae</taxon>
        <taxon>Orientia</taxon>
    </lineage>
</organism>
<feature type="active site" description="Charge relay system" evidence="10">
    <location>
        <position position="78"/>
    </location>
</feature>
<evidence type="ECO:0000256" key="8">
    <source>
        <dbReference type="ARBA" id="ARBA00022917"/>
    </source>
</evidence>
<dbReference type="GO" id="GO:0005524">
    <property type="term" value="F:ATP binding"/>
    <property type="evidence" value="ECO:0007669"/>
    <property type="project" value="UniProtKB-KW"/>
</dbReference>
<dbReference type="GO" id="GO:0030956">
    <property type="term" value="C:glutamyl-tRNA(Gln) amidotransferase complex"/>
    <property type="evidence" value="ECO:0007669"/>
    <property type="project" value="InterPro"/>
</dbReference>
<name>A0A0F3PA26_ORITS</name>
<dbReference type="GO" id="GO:0006412">
    <property type="term" value="P:translation"/>
    <property type="evidence" value="ECO:0007669"/>
    <property type="project" value="UniProtKB-UniRule"/>
</dbReference>
<comment type="catalytic activity">
    <reaction evidence="9 10">
        <text>L-glutamyl-tRNA(Gln) + L-glutamine + ATP + H2O = L-glutaminyl-tRNA(Gln) + L-glutamate + ADP + phosphate + H(+)</text>
        <dbReference type="Rhea" id="RHEA:17521"/>
        <dbReference type="Rhea" id="RHEA-COMP:9681"/>
        <dbReference type="Rhea" id="RHEA-COMP:9684"/>
        <dbReference type="ChEBI" id="CHEBI:15377"/>
        <dbReference type="ChEBI" id="CHEBI:15378"/>
        <dbReference type="ChEBI" id="CHEBI:29985"/>
        <dbReference type="ChEBI" id="CHEBI:30616"/>
        <dbReference type="ChEBI" id="CHEBI:43474"/>
        <dbReference type="ChEBI" id="CHEBI:58359"/>
        <dbReference type="ChEBI" id="CHEBI:78520"/>
        <dbReference type="ChEBI" id="CHEBI:78521"/>
        <dbReference type="ChEBI" id="CHEBI:456216"/>
        <dbReference type="EC" id="6.3.5.7"/>
    </reaction>
</comment>
<keyword evidence="5 10" id="KW-0436">Ligase</keyword>
<proteinExistence type="inferred from homology"/>
<keyword evidence="12" id="KW-0808">Transferase</keyword>
<accession>A0A0F3PA26</accession>
<evidence type="ECO:0000256" key="1">
    <source>
        <dbReference type="ARBA" id="ARBA00008069"/>
    </source>
</evidence>
<evidence type="ECO:0000313" key="12">
    <source>
        <dbReference type="EMBL" id="KJV76766.1"/>
    </source>
</evidence>
<evidence type="ECO:0000256" key="2">
    <source>
        <dbReference type="ARBA" id="ARBA00011123"/>
    </source>
</evidence>
<feature type="active site" description="Acyl-ester intermediate" evidence="10">
    <location>
        <position position="182"/>
    </location>
</feature>
<evidence type="ECO:0000256" key="7">
    <source>
        <dbReference type="ARBA" id="ARBA00022840"/>
    </source>
</evidence>
<dbReference type="Proteomes" id="UP000033671">
    <property type="component" value="Unassembled WGS sequence"/>
</dbReference>
<evidence type="ECO:0000256" key="5">
    <source>
        <dbReference type="ARBA" id="ARBA00022598"/>
    </source>
</evidence>
<feature type="active site" description="Charge relay system" evidence="10">
    <location>
        <position position="158"/>
    </location>
</feature>